<evidence type="ECO:0008006" key="3">
    <source>
        <dbReference type="Google" id="ProtNLM"/>
    </source>
</evidence>
<evidence type="ECO:0000313" key="1">
    <source>
        <dbReference type="EMBL" id="EAQ88816.1"/>
    </source>
</evidence>
<evidence type="ECO:0000313" key="2">
    <source>
        <dbReference type="Proteomes" id="UP000001056"/>
    </source>
</evidence>
<dbReference type="GeneID" id="4390290"/>
<proteinExistence type="predicted"/>
<dbReference type="RefSeq" id="XP_001221530.1">
    <property type="nucleotide sequence ID" value="XM_001221529.1"/>
</dbReference>
<reference evidence="2" key="1">
    <citation type="journal article" date="2015" name="Genome Announc.">
        <title>Draft genome sequence of the cellulolytic fungus Chaetomium globosum.</title>
        <authorList>
            <person name="Cuomo C.A."/>
            <person name="Untereiner W.A."/>
            <person name="Ma L.-J."/>
            <person name="Grabherr M."/>
            <person name="Birren B.W."/>
        </authorList>
    </citation>
    <scope>NUCLEOTIDE SEQUENCE [LARGE SCALE GENOMIC DNA]</scope>
    <source>
        <strain evidence="2">ATCC 6205 / CBS 148.51 / DSM 1962 / NBRC 6347 / NRRL 1970</strain>
    </source>
</reference>
<dbReference type="OMA" id="DAMYEIN"/>
<dbReference type="OrthoDB" id="5134445at2759"/>
<keyword evidence="2" id="KW-1185">Reference proteome</keyword>
<dbReference type="InParanoid" id="Q2H7D0"/>
<accession>Q2H7D0</accession>
<dbReference type="HOGENOM" id="CLU_054599_0_0_1"/>
<dbReference type="EMBL" id="CH408031">
    <property type="protein sequence ID" value="EAQ88816.1"/>
    <property type="molecule type" value="Genomic_DNA"/>
</dbReference>
<dbReference type="InterPro" id="IPR011009">
    <property type="entry name" value="Kinase-like_dom_sf"/>
</dbReference>
<dbReference type="STRING" id="306901.Q2H7D0"/>
<dbReference type="SUPFAM" id="SSF56112">
    <property type="entry name" value="Protein kinase-like (PK-like)"/>
    <property type="match status" value="1"/>
</dbReference>
<sequence>MSPVMDVMVRTETGAELRAVLKVYDCRLGRDLRECLGKHVPHTAAVEAAFQSFVKAKKITPFLRELARSHLQGESIPRMLAHVRVIVPVPKLPSEMSKYFELKGVLVERISGYSLADLGTSPLAPSDPKKWPAIVQSAVNLAHTLDATGVLMGDCAPRNVIVDKRTHKPFFIDFAQADFKDVLLREWHDPRDKNFHPEYEYWKAVAAGNNPGAIGAEMKSKLKRAKNMELQGIVYPDYESILAEILRSKKAKGKRPG</sequence>
<dbReference type="Proteomes" id="UP000001056">
    <property type="component" value="Unassembled WGS sequence"/>
</dbReference>
<gene>
    <name evidence="1" type="ORF">CHGG_05435</name>
</gene>
<name>Q2H7D0_CHAGB</name>
<dbReference type="eggNOG" id="ENOG502RMYH">
    <property type="taxonomic scope" value="Eukaryota"/>
</dbReference>
<dbReference type="AlphaFoldDB" id="Q2H7D0"/>
<protein>
    <recommendedName>
        <fullName evidence="3">Protein kinase domain-containing protein</fullName>
    </recommendedName>
</protein>
<organism evidence="1 2">
    <name type="scientific">Chaetomium globosum (strain ATCC 6205 / CBS 148.51 / DSM 1962 / NBRC 6347 / NRRL 1970)</name>
    <name type="common">Soil fungus</name>
    <dbReference type="NCBI Taxonomy" id="306901"/>
    <lineage>
        <taxon>Eukaryota</taxon>
        <taxon>Fungi</taxon>
        <taxon>Dikarya</taxon>
        <taxon>Ascomycota</taxon>
        <taxon>Pezizomycotina</taxon>
        <taxon>Sordariomycetes</taxon>
        <taxon>Sordariomycetidae</taxon>
        <taxon>Sordariales</taxon>
        <taxon>Chaetomiaceae</taxon>
        <taxon>Chaetomium</taxon>
    </lineage>
</organism>
<dbReference type="VEuPathDB" id="FungiDB:CHGG_05435"/>